<evidence type="ECO:0000313" key="2">
    <source>
        <dbReference type="Proteomes" id="UP001178507"/>
    </source>
</evidence>
<keyword evidence="2" id="KW-1185">Reference proteome</keyword>
<comment type="caution">
    <text evidence="1">The sequence shown here is derived from an EMBL/GenBank/DDBJ whole genome shotgun (WGS) entry which is preliminary data.</text>
</comment>
<evidence type="ECO:0000313" key="1">
    <source>
        <dbReference type="EMBL" id="CAJ1380129.1"/>
    </source>
</evidence>
<accession>A0AA36MTW2</accession>
<dbReference type="EMBL" id="CAUJNA010000686">
    <property type="protein sequence ID" value="CAJ1380129.1"/>
    <property type="molecule type" value="Genomic_DNA"/>
</dbReference>
<name>A0AA36MTW2_9DINO</name>
<feature type="non-terminal residue" evidence="1">
    <location>
        <position position="1"/>
    </location>
</feature>
<proteinExistence type="predicted"/>
<dbReference type="Proteomes" id="UP001178507">
    <property type="component" value="Unassembled WGS sequence"/>
</dbReference>
<organism evidence="1 2">
    <name type="scientific">Effrenium voratum</name>
    <dbReference type="NCBI Taxonomy" id="2562239"/>
    <lineage>
        <taxon>Eukaryota</taxon>
        <taxon>Sar</taxon>
        <taxon>Alveolata</taxon>
        <taxon>Dinophyceae</taxon>
        <taxon>Suessiales</taxon>
        <taxon>Symbiodiniaceae</taxon>
        <taxon>Effrenium</taxon>
    </lineage>
</organism>
<gene>
    <name evidence="1" type="ORF">EVOR1521_LOCUS8157</name>
</gene>
<reference evidence="1" key="1">
    <citation type="submission" date="2023-08" db="EMBL/GenBank/DDBJ databases">
        <authorList>
            <person name="Chen Y."/>
            <person name="Shah S."/>
            <person name="Dougan E. K."/>
            <person name="Thang M."/>
            <person name="Chan C."/>
        </authorList>
    </citation>
    <scope>NUCLEOTIDE SEQUENCE</scope>
</reference>
<protein>
    <submittedName>
        <fullName evidence="1">Uncharacterized protein</fullName>
    </submittedName>
</protein>
<sequence length="311" mass="35269">ELLPQKAKDWTRGAGPLHWAFALYAHHEVADGEHGGGAGRAFNDHQHDGIGALRSASEAVKRAVDVKVVVHELEDPWAYAAAKYPNLDWQHAYLDGQGKHRGLCELAAAQLVRYVPVEGGEKRTTYESFEKGGFWLVRNRDDLGQTVEDLMRKMCCPVFETGDENYARRWRLDGDETRHKILFCDGMLYDFKATSEMWQPSKATKLFEHILAFLKVIECFEELEQDGCEILRLMSRAISATPRFCEMYYIWGSQDSGKDTKVKMLHAFLGHGKDNYGAQLPGNYVVQQTRYLTAKDGPAPYHARTLGKRLA</sequence>
<dbReference type="AlphaFoldDB" id="A0AA36MTW2"/>